<dbReference type="AlphaFoldDB" id="A0A1L6RB83"/>
<name>A0A1L6RB83_9LACO</name>
<organism evidence="2 3">
    <name type="scientific">Weissella jogaejeotgali</name>
    <dbReference type="NCBI Taxonomy" id="1631871"/>
    <lineage>
        <taxon>Bacteria</taxon>
        <taxon>Bacillati</taxon>
        <taxon>Bacillota</taxon>
        <taxon>Bacilli</taxon>
        <taxon>Lactobacillales</taxon>
        <taxon>Lactobacillaceae</taxon>
        <taxon>Weissella</taxon>
    </lineage>
</organism>
<proteinExistence type="predicted"/>
<gene>
    <name evidence="2" type="ORF">FOL01_0924</name>
</gene>
<dbReference type="STRING" id="1631871.FOL01_0924"/>
<accession>A0A1L6RB83</accession>
<dbReference type="EMBL" id="CP014332">
    <property type="protein sequence ID" value="APS41783.1"/>
    <property type="molecule type" value="Genomic_DNA"/>
</dbReference>
<feature type="coiled-coil region" evidence="1">
    <location>
        <begin position="3"/>
        <end position="37"/>
    </location>
</feature>
<dbReference type="KEGG" id="wjo:FOL01_0924"/>
<evidence type="ECO:0000313" key="2">
    <source>
        <dbReference type="EMBL" id="APS41783.1"/>
    </source>
</evidence>
<dbReference type="RefSeq" id="WP_075269610.1">
    <property type="nucleotide sequence ID" value="NZ_CP014332.1"/>
</dbReference>
<evidence type="ECO:0000313" key="3">
    <source>
        <dbReference type="Proteomes" id="UP000185473"/>
    </source>
</evidence>
<evidence type="ECO:0000256" key="1">
    <source>
        <dbReference type="SAM" id="Coils"/>
    </source>
</evidence>
<sequence>MVSKKLAARLAKKQDELENAQEKVTTLKGEVADLKKQVELELVQKLQQHLQTEDLVDVEKFIEQVSPIELQTDNEGGELNDD</sequence>
<protein>
    <submittedName>
        <fullName evidence="2">Uncharacterized protein</fullName>
    </submittedName>
</protein>
<reference evidence="2 3" key="1">
    <citation type="submission" date="2016-02" db="EMBL/GenBank/DDBJ databases">
        <title>Complete Genome Sequence of Weissella jogaejeotgali FOL01.</title>
        <authorList>
            <person name="Lee J.-H."/>
            <person name="Ku H.-J."/>
        </authorList>
    </citation>
    <scope>NUCLEOTIDE SEQUENCE [LARGE SCALE GENOMIC DNA]</scope>
    <source>
        <strain evidence="2 3">FOL01</strain>
    </source>
</reference>
<keyword evidence="1" id="KW-0175">Coiled coil</keyword>
<dbReference type="Proteomes" id="UP000185473">
    <property type="component" value="Chromosome"/>
</dbReference>
<keyword evidence="3" id="KW-1185">Reference proteome</keyword>